<evidence type="ECO:0000256" key="1">
    <source>
        <dbReference type="SAM" id="MobiDB-lite"/>
    </source>
</evidence>
<feature type="non-terminal residue" evidence="2">
    <location>
        <position position="119"/>
    </location>
</feature>
<keyword evidence="3" id="KW-1185">Reference proteome</keyword>
<sequence>MVSPRTVAIVDPGKQRDVSRGCGRRRRQTVTVGESKGKNEFIYGLIKRHDPERAVLSLRLHPHDQYDNTIVFALFELDKALQSLACYSGERVRKEPTAEPSSEHERVEMSRALRDVTTL</sequence>
<name>A0ABQ8B4I7_BRANA</name>
<gene>
    <name evidence="2" type="ORF">HID58_049264</name>
</gene>
<comment type="caution">
    <text evidence="2">The sequence shown here is derived from an EMBL/GenBank/DDBJ whole genome shotgun (WGS) entry which is preliminary data.</text>
</comment>
<feature type="region of interest" description="Disordered" evidence="1">
    <location>
        <begin position="91"/>
        <end position="119"/>
    </location>
</feature>
<evidence type="ECO:0000313" key="3">
    <source>
        <dbReference type="Proteomes" id="UP000824890"/>
    </source>
</evidence>
<evidence type="ECO:0000313" key="2">
    <source>
        <dbReference type="EMBL" id="KAH0899696.1"/>
    </source>
</evidence>
<proteinExistence type="predicted"/>
<dbReference type="EMBL" id="JAGKQM010000012">
    <property type="protein sequence ID" value="KAH0899696.1"/>
    <property type="molecule type" value="Genomic_DNA"/>
</dbReference>
<reference evidence="2 3" key="1">
    <citation type="submission" date="2021-05" db="EMBL/GenBank/DDBJ databases">
        <title>Genome Assembly of Synthetic Allotetraploid Brassica napus Reveals Homoeologous Exchanges between Subgenomes.</title>
        <authorList>
            <person name="Davis J.T."/>
        </authorList>
    </citation>
    <scope>NUCLEOTIDE SEQUENCE [LARGE SCALE GENOMIC DNA]</scope>
    <source>
        <strain evidence="3">cv. Da-Ae</strain>
        <tissue evidence="2">Seedling</tissue>
    </source>
</reference>
<dbReference type="Proteomes" id="UP000824890">
    <property type="component" value="Unassembled WGS sequence"/>
</dbReference>
<accession>A0ABQ8B4I7</accession>
<protein>
    <submittedName>
        <fullName evidence="2">Uncharacterized protein</fullName>
    </submittedName>
</protein>
<organism evidence="2 3">
    <name type="scientific">Brassica napus</name>
    <name type="common">Rape</name>
    <dbReference type="NCBI Taxonomy" id="3708"/>
    <lineage>
        <taxon>Eukaryota</taxon>
        <taxon>Viridiplantae</taxon>
        <taxon>Streptophyta</taxon>
        <taxon>Embryophyta</taxon>
        <taxon>Tracheophyta</taxon>
        <taxon>Spermatophyta</taxon>
        <taxon>Magnoliopsida</taxon>
        <taxon>eudicotyledons</taxon>
        <taxon>Gunneridae</taxon>
        <taxon>Pentapetalae</taxon>
        <taxon>rosids</taxon>
        <taxon>malvids</taxon>
        <taxon>Brassicales</taxon>
        <taxon>Brassicaceae</taxon>
        <taxon>Brassiceae</taxon>
        <taxon>Brassica</taxon>
    </lineage>
</organism>